<dbReference type="AlphaFoldDB" id="A0A177B0D3"/>
<evidence type="ECO:0000313" key="2">
    <source>
        <dbReference type="Proteomes" id="UP000078046"/>
    </source>
</evidence>
<evidence type="ECO:0000313" key="1">
    <source>
        <dbReference type="EMBL" id="OAF67747.1"/>
    </source>
</evidence>
<dbReference type="Proteomes" id="UP000078046">
    <property type="component" value="Unassembled WGS sequence"/>
</dbReference>
<dbReference type="EMBL" id="LWCA01000584">
    <property type="protein sequence ID" value="OAF67747.1"/>
    <property type="molecule type" value="Genomic_DNA"/>
</dbReference>
<reference evidence="1 2" key="1">
    <citation type="submission" date="2016-04" db="EMBL/GenBank/DDBJ databases">
        <title>The genome of Intoshia linei affirms orthonectids as highly simplified spiralians.</title>
        <authorList>
            <person name="Mikhailov K.V."/>
            <person name="Slusarev G.S."/>
            <person name="Nikitin M.A."/>
            <person name="Logacheva M.D."/>
            <person name="Penin A."/>
            <person name="Aleoshin V."/>
            <person name="Panchin Y.V."/>
        </authorList>
    </citation>
    <scope>NUCLEOTIDE SEQUENCE [LARGE SCALE GENOMIC DNA]</scope>
    <source>
        <strain evidence="1">Intl2013</strain>
        <tissue evidence="1">Whole animal</tissue>
    </source>
</reference>
<keyword evidence="2" id="KW-1185">Reference proteome</keyword>
<name>A0A177B0D3_9BILA</name>
<comment type="caution">
    <text evidence="1">The sequence shown here is derived from an EMBL/GenBank/DDBJ whole genome shotgun (WGS) entry which is preliminary data.</text>
</comment>
<sequence length="63" mass="7478">MKKQYFHLPKLCYFIKEKIIDEKDIPTSTFASVFDSILLNFEDRFGKLKNMTNIKTSFGSFYV</sequence>
<organism evidence="1 2">
    <name type="scientific">Intoshia linei</name>
    <dbReference type="NCBI Taxonomy" id="1819745"/>
    <lineage>
        <taxon>Eukaryota</taxon>
        <taxon>Metazoa</taxon>
        <taxon>Spiralia</taxon>
        <taxon>Lophotrochozoa</taxon>
        <taxon>Mesozoa</taxon>
        <taxon>Orthonectida</taxon>
        <taxon>Rhopaluridae</taxon>
        <taxon>Intoshia</taxon>
    </lineage>
</organism>
<protein>
    <submittedName>
        <fullName evidence="1">Uncharacterized protein</fullName>
    </submittedName>
</protein>
<gene>
    <name evidence="1" type="ORF">A3Q56_04425</name>
</gene>
<accession>A0A177B0D3</accession>
<proteinExistence type="predicted"/>